<dbReference type="Proteomes" id="UP000197138">
    <property type="component" value="Unassembled WGS sequence"/>
</dbReference>
<evidence type="ECO:0000313" key="15">
    <source>
        <dbReference type="EMBL" id="PKI31901.1"/>
    </source>
</evidence>
<dbReference type="Pfam" id="PF00295">
    <property type="entry name" value="Glyco_hydro_28"/>
    <property type="match status" value="1"/>
</dbReference>
<evidence type="ECO:0000313" key="14">
    <source>
        <dbReference type="EMBL" id="OWM78379.1"/>
    </source>
</evidence>
<evidence type="ECO:0000256" key="4">
    <source>
        <dbReference type="ARBA" id="ARBA00022512"/>
    </source>
</evidence>
<protein>
    <recommendedName>
        <fullName evidence="3">endo-polygalacturonase</fullName>
        <ecNumber evidence="3">3.2.1.15</ecNumber>
    </recommendedName>
</protein>
<reference evidence="15 17" key="3">
    <citation type="submission" date="2017-11" db="EMBL/GenBank/DDBJ databases">
        <title>De-novo sequencing of pomegranate (Punica granatum L.) genome.</title>
        <authorList>
            <person name="Akparov Z."/>
            <person name="Amiraslanov A."/>
            <person name="Hajiyeva S."/>
            <person name="Abbasov M."/>
            <person name="Kaur K."/>
            <person name="Hamwieh A."/>
            <person name="Solovyev V."/>
            <person name="Salamov A."/>
            <person name="Braich B."/>
            <person name="Kosarev P."/>
            <person name="Mahmoud A."/>
            <person name="Hajiyev E."/>
            <person name="Babayeva S."/>
            <person name="Izzatullayeva V."/>
            <person name="Mammadov A."/>
            <person name="Mammadov A."/>
            <person name="Sharifova S."/>
            <person name="Ojaghi J."/>
            <person name="Eynullazada K."/>
            <person name="Bayramov B."/>
            <person name="Abdulazimova A."/>
            <person name="Shahmuradov I."/>
        </authorList>
    </citation>
    <scope>NUCLEOTIDE SEQUENCE [LARGE SCALE GENOMIC DNA]</scope>
    <source>
        <strain evidence="15">AG2017</strain>
        <strain evidence="17">cv. AG2017</strain>
        <tissue evidence="15">Leaf</tissue>
    </source>
</reference>
<dbReference type="Gene3D" id="2.160.20.10">
    <property type="entry name" value="Single-stranded right-handed beta-helix, Pectin lyase-like"/>
    <property type="match status" value="1"/>
</dbReference>
<reference evidence="14" key="2">
    <citation type="submission" date="2017-06" db="EMBL/GenBank/DDBJ databases">
        <title>The pomegranate genome and the genomics of punicalagin biosynthesis.</title>
        <authorList>
            <person name="Xu C."/>
        </authorList>
    </citation>
    <scope>NUCLEOTIDE SEQUENCE [LARGE SCALE GENOMIC DNA]</scope>
    <source>
        <tissue evidence="14">Fresh leaf</tissue>
    </source>
</reference>
<dbReference type="GO" id="GO:0009901">
    <property type="term" value="P:anther dehiscence"/>
    <property type="evidence" value="ECO:0007669"/>
    <property type="project" value="UniProtKB-ARBA"/>
</dbReference>
<comment type="similarity">
    <text evidence="2 12">Belongs to the glycosyl hydrolase 28 family.</text>
</comment>
<dbReference type="InterPro" id="IPR000743">
    <property type="entry name" value="Glyco_hydro_28"/>
</dbReference>
<comment type="caution">
    <text evidence="14">The sequence shown here is derived from an EMBL/GenBank/DDBJ whole genome shotgun (WGS) entry which is preliminary data.</text>
</comment>
<dbReference type="EMBL" id="PGOL01008236">
    <property type="protein sequence ID" value="PKI31901.1"/>
    <property type="molecule type" value="Genomic_DNA"/>
</dbReference>
<evidence type="ECO:0000256" key="7">
    <source>
        <dbReference type="ARBA" id="ARBA00022801"/>
    </source>
</evidence>
<evidence type="ECO:0000256" key="8">
    <source>
        <dbReference type="ARBA" id="ARBA00023295"/>
    </source>
</evidence>
<dbReference type="InterPro" id="IPR012334">
    <property type="entry name" value="Pectin_lyas_fold"/>
</dbReference>
<reference evidence="16" key="1">
    <citation type="journal article" date="2017" name="Plant J.">
        <title>The pomegranate (Punica granatum L.) genome and the genomics of punicalagin biosynthesis.</title>
        <authorList>
            <person name="Qin G."/>
            <person name="Xu C."/>
            <person name="Ming R."/>
            <person name="Tang H."/>
            <person name="Guyot R."/>
            <person name="Kramer E.M."/>
            <person name="Hu Y."/>
            <person name="Yi X."/>
            <person name="Qi Y."/>
            <person name="Xu X."/>
            <person name="Gao Z."/>
            <person name="Pan H."/>
            <person name="Jian J."/>
            <person name="Tian Y."/>
            <person name="Yue Z."/>
            <person name="Xu Y."/>
        </authorList>
    </citation>
    <scope>NUCLEOTIDE SEQUENCE [LARGE SCALE GENOMIC DNA]</scope>
    <source>
        <strain evidence="16">cv. Dabenzi</strain>
    </source>
</reference>
<dbReference type="GO" id="GO:0010047">
    <property type="term" value="P:fruit dehiscence"/>
    <property type="evidence" value="ECO:0007669"/>
    <property type="project" value="UniProtKB-ARBA"/>
</dbReference>
<dbReference type="GO" id="GO:0009830">
    <property type="term" value="P:cell wall modification involved in abscission"/>
    <property type="evidence" value="ECO:0007669"/>
    <property type="project" value="UniProtKB-ARBA"/>
</dbReference>
<evidence type="ECO:0000313" key="16">
    <source>
        <dbReference type="Proteomes" id="UP000197138"/>
    </source>
</evidence>
<evidence type="ECO:0000256" key="11">
    <source>
        <dbReference type="PROSITE-ProRule" id="PRU10052"/>
    </source>
</evidence>
<evidence type="ECO:0000256" key="10">
    <source>
        <dbReference type="ARBA" id="ARBA00034074"/>
    </source>
</evidence>
<dbReference type="EMBL" id="MTKT01002495">
    <property type="protein sequence ID" value="OWM78379.1"/>
    <property type="molecule type" value="Genomic_DNA"/>
</dbReference>
<accession>A0A218X0X9</accession>
<comment type="catalytic activity">
    <reaction evidence="10">
        <text>(1,4-alpha-D-galacturonosyl)n+m + H2O = (1,4-alpha-D-galacturonosyl)n + (1,4-alpha-D-galacturonosyl)m.</text>
        <dbReference type="EC" id="3.2.1.15"/>
    </reaction>
</comment>
<evidence type="ECO:0000256" key="6">
    <source>
        <dbReference type="ARBA" id="ARBA00022729"/>
    </source>
</evidence>
<evidence type="ECO:0000256" key="5">
    <source>
        <dbReference type="ARBA" id="ARBA00022525"/>
    </source>
</evidence>
<evidence type="ECO:0000256" key="3">
    <source>
        <dbReference type="ARBA" id="ARBA00012736"/>
    </source>
</evidence>
<dbReference type="PANTHER" id="PTHR31375">
    <property type="match status" value="1"/>
</dbReference>
<gene>
    <name evidence="14" type="ORF">CDL15_Pgr016103</name>
    <name evidence="15" type="ORF">CRG98_047711</name>
</gene>
<keyword evidence="4" id="KW-0134">Cell wall</keyword>
<name>A0A218X0X9_PUNGR</name>
<organism evidence="14 16">
    <name type="scientific">Punica granatum</name>
    <name type="common">Pomegranate</name>
    <dbReference type="NCBI Taxonomy" id="22663"/>
    <lineage>
        <taxon>Eukaryota</taxon>
        <taxon>Viridiplantae</taxon>
        <taxon>Streptophyta</taxon>
        <taxon>Embryophyta</taxon>
        <taxon>Tracheophyta</taxon>
        <taxon>Spermatophyta</taxon>
        <taxon>Magnoliopsida</taxon>
        <taxon>eudicotyledons</taxon>
        <taxon>Gunneridae</taxon>
        <taxon>Pentapetalae</taxon>
        <taxon>rosids</taxon>
        <taxon>malvids</taxon>
        <taxon>Myrtales</taxon>
        <taxon>Lythraceae</taxon>
        <taxon>Punica</taxon>
    </lineage>
</organism>
<dbReference type="AlphaFoldDB" id="A0A218X0X9"/>
<dbReference type="PROSITE" id="PS00502">
    <property type="entry name" value="POLYGALACTURONASE"/>
    <property type="match status" value="1"/>
</dbReference>
<comment type="subcellular location">
    <subcellularLocation>
        <location evidence="1">Secreted</location>
        <location evidence="1">Cell wall</location>
    </subcellularLocation>
</comment>
<keyword evidence="17" id="KW-1185">Reference proteome</keyword>
<dbReference type="InterPro" id="IPR011050">
    <property type="entry name" value="Pectin_lyase_fold/virulence"/>
</dbReference>
<dbReference type="SUPFAM" id="SSF51126">
    <property type="entry name" value="Pectin lyase-like"/>
    <property type="match status" value="1"/>
</dbReference>
<dbReference type="SMART" id="SM00710">
    <property type="entry name" value="PbH1"/>
    <property type="match status" value="5"/>
</dbReference>
<dbReference type="GeneID" id="116192615"/>
<dbReference type="GO" id="GO:0004650">
    <property type="term" value="F:polygalacturonase activity"/>
    <property type="evidence" value="ECO:0007669"/>
    <property type="project" value="UniProtKB-EC"/>
</dbReference>
<keyword evidence="9" id="KW-0961">Cell wall biogenesis/degradation</keyword>
<dbReference type="STRING" id="22663.A0A218X0X9"/>
<dbReference type="GO" id="GO:0005975">
    <property type="term" value="P:carbohydrate metabolic process"/>
    <property type="evidence" value="ECO:0007669"/>
    <property type="project" value="InterPro"/>
</dbReference>
<dbReference type="OrthoDB" id="187139at2759"/>
<keyword evidence="8 12" id="KW-0326">Glycosidase</keyword>
<evidence type="ECO:0000313" key="17">
    <source>
        <dbReference type="Proteomes" id="UP000233551"/>
    </source>
</evidence>
<evidence type="ECO:0000256" key="9">
    <source>
        <dbReference type="ARBA" id="ARBA00023316"/>
    </source>
</evidence>
<evidence type="ECO:0000256" key="1">
    <source>
        <dbReference type="ARBA" id="ARBA00004191"/>
    </source>
</evidence>
<dbReference type="InterPro" id="IPR006626">
    <property type="entry name" value="PbH1"/>
</dbReference>
<feature type="active site" evidence="11">
    <location>
        <position position="255"/>
    </location>
</feature>
<evidence type="ECO:0000256" key="12">
    <source>
        <dbReference type="RuleBase" id="RU361169"/>
    </source>
</evidence>
<keyword evidence="7 12" id="KW-0378">Hydrolase</keyword>
<sequence length="404" mass="43870">MTINSAGSYLKISSALLVIAISILCGVIPTSAATSPEPFNVDNYGARGDGGDDSEAFMKAWEDACSTEGGVLLVPKNRTYHLKPITFSGPCKSGMKMQIYGTIKASVHLSDYEEGERHWIMFEKLNDFTVEGRGRINGNGRKWWQRSCKVNKTMPCKAAPTAVTFYNCNNLRVADVIIQNAQQMHLTFQKCKHVKALNLLVHAPEKSPNTDGIHVTDTENILIENCVIRTGDDCISIVNGSKNVYATDIVCGPGHGISIGSLGADNSADYVSNVLVNRARLSGTTNGLRIKTWQGGSGYAKNIIFQNILMRNVSNPIIIDQNYCDQEEPCEEQASAVQVSNVVYKNIRGTSASEVAVKLDCSETQPCKGIQMRDIGFSLVSGRGSAKSFVANAKFAVNTNVILN</sequence>
<proteinExistence type="inferred from homology"/>
<dbReference type="Proteomes" id="UP000233551">
    <property type="component" value="Unassembled WGS sequence"/>
</dbReference>
<keyword evidence="6 13" id="KW-0732">Signal</keyword>
<keyword evidence="5" id="KW-0964">Secreted</keyword>
<dbReference type="FunFam" id="2.160.20.10:FF:000028">
    <property type="entry name" value="Polygalacturonase QRT2"/>
    <property type="match status" value="1"/>
</dbReference>
<evidence type="ECO:0000256" key="2">
    <source>
        <dbReference type="ARBA" id="ARBA00008834"/>
    </source>
</evidence>
<feature type="chain" id="PRO_5014071823" description="endo-polygalacturonase" evidence="13">
    <location>
        <begin position="33"/>
        <end position="404"/>
    </location>
</feature>
<evidence type="ECO:0000256" key="13">
    <source>
        <dbReference type="SAM" id="SignalP"/>
    </source>
</evidence>
<feature type="signal peptide" evidence="13">
    <location>
        <begin position="1"/>
        <end position="32"/>
    </location>
</feature>
<dbReference type="EC" id="3.2.1.15" evidence="3"/>